<sequence>MARRAFSAASELIPVVRSCRHRHYESIGSALAFAHIHLQSGRLAVEGWWCGRAMAGGRANNGALALHYAAARGCLDCVRLLANTTPDVS</sequence>
<evidence type="ECO:0000313" key="3">
    <source>
        <dbReference type="Proteomes" id="UP000838756"/>
    </source>
</evidence>
<accession>A0A8S4QWP8</accession>
<dbReference type="OrthoDB" id="10261302at2759"/>
<dbReference type="Proteomes" id="UP000838756">
    <property type="component" value="Unassembled WGS sequence"/>
</dbReference>
<dbReference type="Pfam" id="PF00023">
    <property type="entry name" value="Ank"/>
    <property type="match status" value="1"/>
</dbReference>
<protein>
    <submittedName>
        <fullName evidence="2">Jg13619 protein</fullName>
    </submittedName>
</protein>
<dbReference type="EMBL" id="CAKXAJ010019785">
    <property type="protein sequence ID" value="CAH2218672.1"/>
    <property type="molecule type" value="Genomic_DNA"/>
</dbReference>
<keyword evidence="3" id="KW-1185">Reference proteome</keyword>
<dbReference type="InterPro" id="IPR036770">
    <property type="entry name" value="Ankyrin_rpt-contain_sf"/>
</dbReference>
<evidence type="ECO:0000256" key="1">
    <source>
        <dbReference type="PROSITE-ProRule" id="PRU00023"/>
    </source>
</evidence>
<keyword evidence="1" id="KW-0040">ANK repeat</keyword>
<reference evidence="2" key="1">
    <citation type="submission" date="2022-03" db="EMBL/GenBank/DDBJ databases">
        <authorList>
            <person name="Lindestad O."/>
        </authorList>
    </citation>
    <scope>NUCLEOTIDE SEQUENCE</scope>
</reference>
<dbReference type="InterPro" id="IPR002110">
    <property type="entry name" value="Ankyrin_rpt"/>
</dbReference>
<evidence type="ECO:0000313" key="2">
    <source>
        <dbReference type="EMBL" id="CAH2218672.1"/>
    </source>
</evidence>
<dbReference type="PROSITE" id="PS50088">
    <property type="entry name" value="ANK_REPEAT"/>
    <property type="match status" value="1"/>
</dbReference>
<organism evidence="2 3">
    <name type="scientific">Pararge aegeria aegeria</name>
    <dbReference type="NCBI Taxonomy" id="348720"/>
    <lineage>
        <taxon>Eukaryota</taxon>
        <taxon>Metazoa</taxon>
        <taxon>Ecdysozoa</taxon>
        <taxon>Arthropoda</taxon>
        <taxon>Hexapoda</taxon>
        <taxon>Insecta</taxon>
        <taxon>Pterygota</taxon>
        <taxon>Neoptera</taxon>
        <taxon>Endopterygota</taxon>
        <taxon>Lepidoptera</taxon>
        <taxon>Glossata</taxon>
        <taxon>Ditrysia</taxon>
        <taxon>Papilionoidea</taxon>
        <taxon>Nymphalidae</taxon>
        <taxon>Satyrinae</taxon>
        <taxon>Satyrini</taxon>
        <taxon>Parargina</taxon>
        <taxon>Pararge</taxon>
    </lineage>
</organism>
<gene>
    <name evidence="2" type="primary">jg13619</name>
    <name evidence="2" type="ORF">PAEG_LOCUS6414</name>
</gene>
<dbReference type="AlphaFoldDB" id="A0A8S4QWP8"/>
<proteinExistence type="predicted"/>
<dbReference type="SUPFAM" id="SSF48403">
    <property type="entry name" value="Ankyrin repeat"/>
    <property type="match status" value="1"/>
</dbReference>
<feature type="repeat" description="ANK" evidence="1">
    <location>
        <begin position="61"/>
        <end position="89"/>
    </location>
</feature>
<dbReference type="PROSITE" id="PS50297">
    <property type="entry name" value="ANK_REP_REGION"/>
    <property type="match status" value="1"/>
</dbReference>
<name>A0A8S4QWP8_9NEOP</name>
<comment type="caution">
    <text evidence="2">The sequence shown here is derived from an EMBL/GenBank/DDBJ whole genome shotgun (WGS) entry which is preliminary data.</text>
</comment>